<gene>
    <name evidence="1" type="ORF">GHA_02581</name>
</gene>
<dbReference type="EMBL" id="CAHPSF010000006">
    <property type="protein sequence ID" value="CAB5700166.1"/>
    <property type="molecule type" value="Genomic_DNA"/>
</dbReference>
<proteinExistence type="predicted"/>
<dbReference type="AlphaFoldDB" id="A0A7D6P8U8"/>
<organism evidence="1 2">
    <name type="scientific">Providencia rettgeri</name>
    <dbReference type="NCBI Taxonomy" id="587"/>
    <lineage>
        <taxon>Bacteria</taxon>
        <taxon>Pseudomonadati</taxon>
        <taxon>Pseudomonadota</taxon>
        <taxon>Gammaproteobacteria</taxon>
        <taxon>Enterobacterales</taxon>
        <taxon>Morganellaceae</taxon>
        <taxon>Providencia</taxon>
    </lineage>
</organism>
<dbReference type="Proteomes" id="UP000834611">
    <property type="component" value="Unassembled WGS sequence"/>
</dbReference>
<sequence>MTILEEMEAEAWHILTTIYTYQRLMEGLTNSSTRYELANQLVALNALLEMLVIRLARLADKRKDVRSVSMFLKRGSSSTSPEAVKLATEKFLALVEPVLKIRHEQIAHMKPGTLSSFESRELPNEALRATEALIDLIDIARDHPLSYTYRVGSQEPAINLRASVETSGLVKI</sequence>
<evidence type="ECO:0000313" key="1">
    <source>
        <dbReference type="EMBL" id="CAB5700166.1"/>
    </source>
</evidence>
<evidence type="ECO:0000313" key="2">
    <source>
        <dbReference type="Proteomes" id="UP000834611"/>
    </source>
</evidence>
<reference evidence="1" key="1">
    <citation type="submission" date="2020-05" db="EMBL/GenBank/DDBJ databases">
        <authorList>
            <person name="Delgado-Blas J."/>
        </authorList>
    </citation>
    <scope>NUCLEOTIDE SEQUENCE</scope>
    <source>
        <strain evidence="1">BB1453</strain>
    </source>
</reference>
<name>A0A7D6P8U8_PRORE</name>
<protein>
    <submittedName>
        <fullName evidence="1">Uncharacterized protein</fullName>
    </submittedName>
</protein>
<comment type="caution">
    <text evidence="1">The sequence shown here is derived from an EMBL/GenBank/DDBJ whole genome shotgun (WGS) entry which is preliminary data.</text>
</comment>
<accession>A0A7D6P8U8</accession>
<dbReference type="RefSeq" id="WP_181477351.1">
    <property type="nucleotide sequence ID" value="NZ_CAHPRV010000028.1"/>
</dbReference>